<dbReference type="WBParaSite" id="PEQ_0000156901-mRNA-1">
    <property type="protein sequence ID" value="PEQ_0000156901-mRNA-1"/>
    <property type="gene ID" value="PEQ_0000156901"/>
</dbReference>
<organism evidence="9 10">
    <name type="scientific">Parascaris equorum</name>
    <name type="common">Equine roundworm</name>
    <dbReference type="NCBI Taxonomy" id="6256"/>
    <lineage>
        <taxon>Eukaryota</taxon>
        <taxon>Metazoa</taxon>
        <taxon>Ecdysozoa</taxon>
        <taxon>Nematoda</taxon>
        <taxon>Chromadorea</taxon>
        <taxon>Rhabditida</taxon>
        <taxon>Spirurina</taxon>
        <taxon>Ascaridomorpha</taxon>
        <taxon>Ascaridoidea</taxon>
        <taxon>Ascarididae</taxon>
        <taxon>Parascaris</taxon>
    </lineage>
</organism>
<sequence>MTPVVDWVVSKPLMGIVGVVETVMAIASAAGLLLLLDVTFVDMATVMPFLSLTWHETSRTMSVEDRIEMSMRRAAVSISITSLTDALAFLIGAVAPLPAVTFHLIH</sequence>
<feature type="domain" description="SSD" evidence="8">
    <location>
        <begin position="1"/>
        <end position="106"/>
    </location>
</feature>
<comment type="similarity">
    <text evidence="2">Belongs to the patched family.</text>
</comment>
<evidence type="ECO:0000256" key="2">
    <source>
        <dbReference type="ARBA" id="ARBA00005585"/>
    </source>
</evidence>
<dbReference type="SUPFAM" id="SSF82866">
    <property type="entry name" value="Multidrug efflux transporter AcrB transmembrane domain"/>
    <property type="match status" value="1"/>
</dbReference>
<keyword evidence="4 7" id="KW-1133">Transmembrane helix</keyword>
<accession>A0A914R4N2</accession>
<keyword evidence="3 7" id="KW-0812">Transmembrane</keyword>
<dbReference type="InterPro" id="IPR051697">
    <property type="entry name" value="Patched_domain-protein"/>
</dbReference>
<dbReference type="GO" id="GO:0005886">
    <property type="term" value="C:plasma membrane"/>
    <property type="evidence" value="ECO:0007669"/>
    <property type="project" value="TreeGrafter"/>
</dbReference>
<evidence type="ECO:0000259" key="8">
    <source>
        <dbReference type="PROSITE" id="PS50156"/>
    </source>
</evidence>
<evidence type="ECO:0000313" key="9">
    <source>
        <dbReference type="Proteomes" id="UP000887564"/>
    </source>
</evidence>
<protein>
    <submittedName>
        <fullName evidence="10">SSD domain-containing protein</fullName>
    </submittedName>
</protein>
<evidence type="ECO:0000256" key="1">
    <source>
        <dbReference type="ARBA" id="ARBA00004141"/>
    </source>
</evidence>
<dbReference type="InterPro" id="IPR000731">
    <property type="entry name" value="SSD"/>
</dbReference>
<evidence type="ECO:0000256" key="7">
    <source>
        <dbReference type="SAM" id="Phobius"/>
    </source>
</evidence>
<dbReference type="PROSITE" id="PS50156">
    <property type="entry name" value="SSD"/>
    <property type="match status" value="1"/>
</dbReference>
<evidence type="ECO:0000313" key="10">
    <source>
        <dbReference type="WBParaSite" id="PEQ_0000156901-mRNA-1"/>
    </source>
</evidence>
<dbReference type="Pfam" id="PF02460">
    <property type="entry name" value="Patched"/>
    <property type="match status" value="1"/>
</dbReference>
<proteinExistence type="inferred from homology"/>
<reference evidence="10" key="1">
    <citation type="submission" date="2022-11" db="UniProtKB">
        <authorList>
            <consortium name="WormBaseParasite"/>
        </authorList>
    </citation>
    <scope>IDENTIFICATION</scope>
</reference>
<dbReference type="AlphaFoldDB" id="A0A914R4N2"/>
<keyword evidence="6" id="KW-0325">Glycoprotein</keyword>
<dbReference type="PANTHER" id="PTHR10796">
    <property type="entry name" value="PATCHED-RELATED"/>
    <property type="match status" value="1"/>
</dbReference>
<evidence type="ECO:0000256" key="6">
    <source>
        <dbReference type="ARBA" id="ARBA00023180"/>
    </source>
</evidence>
<evidence type="ECO:0000256" key="5">
    <source>
        <dbReference type="ARBA" id="ARBA00023136"/>
    </source>
</evidence>
<feature type="transmembrane region" description="Helical" evidence="7">
    <location>
        <begin position="12"/>
        <end position="36"/>
    </location>
</feature>
<dbReference type="GO" id="GO:0030659">
    <property type="term" value="C:cytoplasmic vesicle membrane"/>
    <property type="evidence" value="ECO:0007669"/>
    <property type="project" value="TreeGrafter"/>
</dbReference>
<evidence type="ECO:0000256" key="3">
    <source>
        <dbReference type="ARBA" id="ARBA00022692"/>
    </source>
</evidence>
<keyword evidence="9" id="KW-1185">Reference proteome</keyword>
<dbReference type="PANTHER" id="PTHR10796:SF124">
    <property type="entry name" value="SSD DOMAIN-CONTAINING PROTEIN"/>
    <property type="match status" value="1"/>
</dbReference>
<dbReference type="Proteomes" id="UP000887564">
    <property type="component" value="Unplaced"/>
</dbReference>
<keyword evidence="5 7" id="KW-0472">Membrane</keyword>
<dbReference type="GO" id="GO:0018996">
    <property type="term" value="P:molting cycle, collagen and cuticulin-based cuticle"/>
    <property type="evidence" value="ECO:0007669"/>
    <property type="project" value="TreeGrafter"/>
</dbReference>
<dbReference type="InterPro" id="IPR003392">
    <property type="entry name" value="PTHD_SSD"/>
</dbReference>
<dbReference type="GO" id="GO:0006897">
    <property type="term" value="P:endocytosis"/>
    <property type="evidence" value="ECO:0007669"/>
    <property type="project" value="TreeGrafter"/>
</dbReference>
<comment type="subcellular location">
    <subcellularLocation>
        <location evidence="1">Membrane</location>
        <topology evidence="1">Multi-pass membrane protein</topology>
    </subcellularLocation>
</comment>
<name>A0A914R4N2_PAREQ</name>
<feature type="transmembrane region" description="Helical" evidence="7">
    <location>
        <begin position="74"/>
        <end position="97"/>
    </location>
</feature>
<evidence type="ECO:0000256" key="4">
    <source>
        <dbReference type="ARBA" id="ARBA00022989"/>
    </source>
</evidence>